<proteinExistence type="predicted"/>
<evidence type="ECO:0000313" key="1">
    <source>
        <dbReference type="EMBL" id="OCF57446.1"/>
    </source>
</evidence>
<protein>
    <submittedName>
        <fullName evidence="1">Uncharacterized protein</fullName>
    </submittedName>
</protein>
<reference evidence="1 2" key="1">
    <citation type="submission" date="2013-07" db="EMBL/GenBank/DDBJ databases">
        <title>The Genome Sequence of Kwoniella mangroviensis CBS10435.</title>
        <authorList>
            <consortium name="The Broad Institute Genome Sequencing Platform"/>
            <person name="Cuomo C."/>
            <person name="Litvintseva A."/>
            <person name="Chen Y."/>
            <person name="Heitman J."/>
            <person name="Sun S."/>
            <person name="Springer D."/>
            <person name="Dromer F."/>
            <person name="Young S.K."/>
            <person name="Zeng Q."/>
            <person name="Gargeya S."/>
            <person name="Fitzgerald M."/>
            <person name="Abouelleil A."/>
            <person name="Alvarado L."/>
            <person name="Berlin A.M."/>
            <person name="Chapman S.B."/>
            <person name="Dewar J."/>
            <person name="Goldberg J."/>
            <person name="Griggs A."/>
            <person name="Gujja S."/>
            <person name="Hansen M."/>
            <person name="Howarth C."/>
            <person name="Imamovic A."/>
            <person name="Larimer J."/>
            <person name="McCowan C."/>
            <person name="Murphy C."/>
            <person name="Pearson M."/>
            <person name="Priest M."/>
            <person name="Roberts A."/>
            <person name="Saif S."/>
            <person name="Shea T."/>
            <person name="Sykes S."/>
            <person name="Wortman J."/>
            <person name="Nusbaum C."/>
            <person name="Birren B."/>
        </authorList>
    </citation>
    <scope>NUCLEOTIDE SEQUENCE [LARGE SCALE GENOMIC DNA]</scope>
    <source>
        <strain evidence="1 2">CBS 10435</strain>
    </source>
</reference>
<organism evidence="1 2">
    <name type="scientific">Kwoniella mangroviensis CBS 10435</name>
    <dbReference type="NCBI Taxonomy" id="1331196"/>
    <lineage>
        <taxon>Eukaryota</taxon>
        <taxon>Fungi</taxon>
        <taxon>Dikarya</taxon>
        <taxon>Basidiomycota</taxon>
        <taxon>Agaricomycotina</taxon>
        <taxon>Tremellomycetes</taxon>
        <taxon>Tremellales</taxon>
        <taxon>Cryptococcaceae</taxon>
        <taxon>Kwoniella</taxon>
    </lineage>
</organism>
<accession>A0A1B9IPF8</accession>
<gene>
    <name evidence="1" type="ORF">L486_04904</name>
</gene>
<dbReference type="AlphaFoldDB" id="A0A1B9IPF8"/>
<keyword evidence="2" id="KW-1185">Reference proteome</keyword>
<sequence length="157" mass="17577">MFDALTKVITDAFSGWSENTTNSTDTPVDVDAYTDDMATRSTKYKYTLHPQMNWHTGGRYFEYSCKIRSNSSVNARAGVGGEEEEMIRQALQRQVDKTVFTLNSNADYTSYPSNAGAVISSTQLFAYSAKKFEENTVNKGLVDVETYQTELGDDLKD</sequence>
<evidence type="ECO:0000313" key="2">
    <source>
        <dbReference type="Proteomes" id="UP000092583"/>
    </source>
</evidence>
<dbReference type="Proteomes" id="UP000092583">
    <property type="component" value="Unassembled WGS sequence"/>
</dbReference>
<dbReference type="EMBL" id="KI669463">
    <property type="protein sequence ID" value="OCF57446.1"/>
    <property type="molecule type" value="Genomic_DNA"/>
</dbReference>
<reference evidence="2" key="2">
    <citation type="submission" date="2013-12" db="EMBL/GenBank/DDBJ databases">
        <title>Evolution of pathogenesis and genome organization in the Tremellales.</title>
        <authorList>
            <person name="Cuomo C."/>
            <person name="Litvintseva A."/>
            <person name="Heitman J."/>
            <person name="Chen Y."/>
            <person name="Sun S."/>
            <person name="Springer D."/>
            <person name="Dromer F."/>
            <person name="Young S."/>
            <person name="Zeng Q."/>
            <person name="Chapman S."/>
            <person name="Gujja S."/>
            <person name="Saif S."/>
            <person name="Birren B."/>
        </authorList>
    </citation>
    <scope>NUCLEOTIDE SEQUENCE [LARGE SCALE GENOMIC DNA]</scope>
    <source>
        <strain evidence="2">CBS 10435</strain>
    </source>
</reference>
<name>A0A1B9IPF8_9TREE</name>